<dbReference type="OrthoDB" id="3981930at2"/>
<dbReference type="RefSeq" id="WP_118768249.1">
    <property type="nucleotide sequence ID" value="NZ_QWKP01000217.1"/>
</dbReference>
<dbReference type="PROSITE" id="PS51318">
    <property type="entry name" value="TAT"/>
    <property type="match status" value="1"/>
</dbReference>
<dbReference type="GO" id="GO:0005975">
    <property type="term" value="P:carbohydrate metabolic process"/>
    <property type="evidence" value="ECO:0007669"/>
    <property type="project" value="UniProtKB-ARBA"/>
</dbReference>
<dbReference type="EMBL" id="QWKP01000217">
    <property type="protein sequence ID" value="RHA38074.1"/>
    <property type="molecule type" value="Genomic_DNA"/>
</dbReference>
<organism evidence="3 4">
    <name type="scientific">Cellulomonas rhizosphaerae</name>
    <dbReference type="NCBI Taxonomy" id="2293719"/>
    <lineage>
        <taxon>Bacteria</taxon>
        <taxon>Bacillati</taxon>
        <taxon>Actinomycetota</taxon>
        <taxon>Actinomycetes</taxon>
        <taxon>Micrococcales</taxon>
        <taxon>Cellulomonadaceae</taxon>
        <taxon>Cellulomonas</taxon>
    </lineage>
</organism>
<name>A0A413RIB6_9CELL</name>
<feature type="domain" description="Bacterial Ig-like" evidence="2">
    <location>
        <begin position="816"/>
        <end position="896"/>
    </location>
</feature>
<dbReference type="Pfam" id="PF16640">
    <property type="entry name" value="Big_3_5"/>
    <property type="match status" value="1"/>
</dbReference>
<comment type="caution">
    <text evidence="3">The sequence shown here is derived from an EMBL/GenBank/DDBJ whole genome shotgun (WGS) entry which is preliminary data.</text>
</comment>
<feature type="chain" id="PRO_5039650068" evidence="1">
    <location>
        <begin position="39"/>
        <end position="990"/>
    </location>
</feature>
<evidence type="ECO:0000259" key="2">
    <source>
        <dbReference type="Pfam" id="PF16640"/>
    </source>
</evidence>
<dbReference type="PROSITE" id="PS50194">
    <property type="entry name" value="FILAMIN_REPEAT"/>
    <property type="match status" value="1"/>
</dbReference>
<feature type="signal peptide" evidence="1">
    <location>
        <begin position="1"/>
        <end position="38"/>
    </location>
</feature>
<dbReference type="InterPro" id="IPR006311">
    <property type="entry name" value="TAT_signal"/>
</dbReference>
<dbReference type="InterPro" id="IPR013783">
    <property type="entry name" value="Ig-like_fold"/>
</dbReference>
<dbReference type="Proteomes" id="UP000283374">
    <property type="component" value="Unassembled WGS sequence"/>
</dbReference>
<keyword evidence="1" id="KW-0732">Signal</keyword>
<sequence length="990" mass="101996">MQNPRAASGRRRATAVAGSLVVALAATTFSALPASATAGHTVVLGLADIDRSQSSSDGSSHAELVDQGLHIWTDETGHRKAAGYIVTDVALEDAGEPALRYEAKAGITPGSQLVVDFDGNGSPDGILVGESVYGNDWWASNGSAAFVKTGAPQHGGGFGSENHGTLAQWRDAFPSAVVTAIGYSLGSGVTGDGIIRSLSLGDTTYTFPASPKTAPCVDTATSVSNDVNVNGWDFSESRTLGSHAYVDGGLHIATVGDAGGNASSESKSAGYKATNFLLQDAGVPSVDVTANSGAEVGLNLTIAIDGTWAGNLVYEPLFGKFWGTKAIAGLPAGPNPSYQKSYGTLDEILSATFGHEVRVVAVGYSLGSGAIGDATIHSITAGCTTYSFTTQKHATSYEGVQTPLPATDSNTRGWTAHGDVEYVDGGLKLNVPGDWSESWIERTYDGTLASLGDVVDFDATPAQYVGIRVETTQGEITFEKEASYAGKWWSTSDFGVGAGMGYASFASLDDYITANPDVRVTGVRVSYTNPQAASAVVTGVTFGGVHYVFTKQKHATVYPTIAAAPVATDLNTRGWTAHGDVSYVAGGVKLAVAGDWAESWIERSYSGTLASIGSVVDFEATPSQYVGIHLTTAKGEITFEKDASYDGKWWSTSDFGVDSSFYRSFASLDDFVTANPTLQVTKVRLLYTNGSAASTVIKNATFGGTTYTFTRAGTATVKAVPVAGSANKAGSLAVSVVAPDAVVSGTVKVTEGKTVLGTATLVAGKATVKLLPLKAGTHTVSVSFTSATTTVKNASTTAKIFVAKATSSVKATFAKKLTYGTSSSVSVKVTAANGLAATGKVEVREGTKVLKSATLKKGAAKIALPKALKVGTHKLTVVYTGTSQIASAKASKTVKVAKATSKVSYTLGAKRTVVVKVSATGVKVTGKVQLVVDPSAKGATTLVTTATVKNGKAIITLPRVVYGTYKVSVKYLGTKDVKSAKSSAQTLKLS</sequence>
<dbReference type="Gene3D" id="2.60.40.10">
    <property type="entry name" value="Immunoglobulins"/>
    <property type="match status" value="2"/>
</dbReference>
<evidence type="ECO:0000313" key="4">
    <source>
        <dbReference type="Proteomes" id="UP000283374"/>
    </source>
</evidence>
<dbReference type="InterPro" id="IPR017868">
    <property type="entry name" value="Filamin/ABP280_repeat-like"/>
</dbReference>
<accession>A0A413RIB6</accession>
<evidence type="ECO:0000256" key="1">
    <source>
        <dbReference type="SAM" id="SignalP"/>
    </source>
</evidence>
<reference evidence="3 4" key="1">
    <citation type="submission" date="2018-08" db="EMBL/GenBank/DDBJ databases">
        <title>Cellulomonas rhizosphaerae sp. nov., a novel actinomycete isolated from soil.</title>
        <authorList>
            <person name="Tian Y."/>
        </authorList>
    </citation>
    <scope>NUCLEOTIDE SEQUENCE [LARGE SCALE GENOMIC DNA]</scope>
    <source>
        <strain evidence="3 4">NEAU-TCZ24</strain>
    </source>
</reference>
<proteinExistence type="predicted"/>
<keyword evidence="4" id="KW-1185">Reference proteome</keyword>
<evidence type="ECO:0000313" key="3">
    <source>
        <dbReference type="EMBL" id="RHA38074.1"/>
    </source>
</evidence>
<dbReference type="InterPro" id="IPR032109">
    <property type="entry name" value="Big_3_5"/>
</dbReference>
<protein>
    <submittedName>
        <fullName evidence="3">Ig-like domain repeat protein</fullName>
    </submittedName>
</protein>
<gene>
    <name evidence="3" type="ORF">D1825_15140</name>
</gene>
<dbReference type="AlphaFoldDB" id="A0A413RIB6"/>